<name>A0A850C8M1_9ACTN</name>
<feature type="compositionally biased region" description="Pro residues" evidence="1">
    <location>
        <begin position="22"/>
        <end position="33"/>
    </location>
</feature>
<protein>
    <submittedName>
        <fullName evidence="3">DUF4041 domain-containing protein</fullName>
    </submittedName>
</protein>
<dbReference type="EMBL" id="JABFXE010000016">
    <property type="protein sequence ID" value="NUQ86922.1"/>
    <property type="molecule type" value="Genomic_DNA"/>
</dbReference>
<dbReference type="Pfam" id="PF13455">
    <property type="entry name" value="MUG113"/>
    <property type="match status" value="1"/>
</dbReference>
<feature type="domain" description="Bacteriophage T5 Orf172 DNA-binding" evidence="2">
    <location>
        <begin position="408"/>
        <end position="491"/>
    </location>
</feature>
<comment type="caution">
    <text evidence="3">The sequence shown here is derived from an EMBL/GenBank/DDBJ whole genome shotgun (WGS) entry which is preliminary data.</text>
</comment>
<proteinExistence type="predicted"/>
<dbReference type="AlphaFoldDB" id="A0A850C8M1"/>
<dbReference type="Proteomes" id="UP000574690">
    <property type="component" value="Unassembled WGS sequence"/>
</dbReference>
<dbReference type="Pfam" id="PF13250">
    <property type="entry name" value="SNIPE"/>
    <property type="match status" value="1"/>
</dbReference>
<evidence type="ECO:0000256" key="1">
    <source>
        <dbReference type="SAM" id="MobiDB-lite"/>
    </source>
</evidence>
<accession>A0A850C8M1</accession>
<dbReference type="InterPro" id="IPR018306">
    <property type="entry name" value="Phage_T5_Orf172_DNA-bd"/>
</dbReference>
<evidence type="ECO:0000259" key="2">
    <source>
        <dbReference type="SMART" id="SM00974"/>
    </source>
</evidence>
<dbReference type="SMART" id="SM00974">
    <property type="entry name" value="T5orf172"/>
    <property type="match status" value="1"/>
</dbReference>
<sequence>MAHRFNTPPGWPVAPDWTPPQNWQPPPEWPRPPQNWQWWIEVPDAQVAPPVPVVPAQPTPAAPVPTGPNTDVNPDLQQLLSTPVAVVAQSANGWGTRKAQLESQVLAITGFAERLQRALTSTIAELRTLGALDAAELTVETGRRQAMLSHVVDQATTANAELNRLGVELDRQRAALVETRDTELLQEVGVYEYSHPLSDAVAFKAQLETIRDRYKSLAKNDRAITSITNWHVNGSQAQGRKMVREFSKLMLRAYNAEADNLVRTMRPYKIDSAVSRLDKTRETIMRLGSTMEMRIADEYHWLRIDELKLTADYLSKVAEEKERIREQRAREREEEKAQKEMLREKEKLEKERAHIQAAIDKLAANGDFEAVEGMKEKLASVDAAFENVMERQANSSIGHVYVISNIGAFGPDMVKIGMTRRLEPMDRVNELGDASVPFRFDVHAMIYSDDAPKLEAKLHEIFADYRVNRVNQRREFFYVNPEQVRDELAKLEGEHLLEYTDHPEAYEWRASGGDAR</sequence>
<reference evidence="3 4" key="1">
    <citation type="submission" date="2020-05" db="EMBL/GenBank/DDBJ databases">
        <title>DNA-SIP metagenomic assembled genomes.</title>
        <authorList>
            <person name="Yu J."/>
        </authorList>
    </citation>
    <scope>NUCLEOTIDE SEQUENCE [LARGE SCALE GENOMIC DNA]</scope>
    <source>
        <strain evidence="3">Bin5.27</strain>
    </source>
</reference>
<feature type="region of interest" description="Disordered" evidence="1">
    <location>
        <begin position="325"/>
        <end position="344"/>
    </location>
</feature>
<gene>
    <name evidence="3" type="ORF">HOQ43_00435</name>
</gene>
<evidence type="ECO:0000313" key="3">
    <source>
        <dbReference type="EMBL" id="NUQ86922.1"/>
    </source>
</evidence>
<evidence type="ECO:0000313" key="4">
    <source>
        <dbReference type="Proteomes" id="UP000574690"/>
    </source>
</evidence>
<organism evidence="3 4">
    <name type="scientific">Glycomyces artemisiae</name>
    <dbReference type="NCBI Taxonomy" id="1076443"/>
    <lineage>
        <taxon>Bacteria</taxon>
        <taxon>Bacillati</taxon>
        <taxon>Actinomycetota</taxon>
        <taxon>Actinomycetes</taxon>
        <taxon>Glycomycetales</taxon>
        <taxon>Glycomycetaceae</taxon>
        <taxon>Glycomyces</taxon>
    </lineage>
</organism>
<dbReference type="InterPro" id="IPR025280">
    <property type="entry name" value="SNIPE"/>
</dbReference>
<feature type="region of interest" description="Disordered" evidence="1">
    <location>
        <begin position="1"/>
        <end position="34"/>
    </location>
</feature>